<feature type="domain" description="DUF4440" evidence="1">
    <location>
        <begin position="8"/>
        <end position="118"/>
    </location>
</feature>
<dbReference type="Proteomes" id="UP000515312">
    <property type="component" value="Chromosome"/>
</dbReference>
<gene>
    <name evidence="2" type="ORF">H7849_05340</name>
</gene>
<dbReference type="EMBL" id="CP060394">
    <property type="protein sequence ID" value="QNI33380.1"/>
    <property type="molecule type" value="Genomic_DNA"/>
</dbReference>
<dbReference type="AlphaFoldDB" id="A0A7G8BLG0"/>
<evidence type="ECO:0000259" key="1">
    <source>
        <dbReference type="Pfam" id="PF14534"/>
    </source>
</evidence>
<dbReference type="InterPro" id="IPR011944">
    <property type="entry name" value="Steroid_delta5-4_isomerase"/>
</dbReference>
<organism evidence="2 3">
    <name type="scientific">Alloacidobacterium dinghuense</name>
    <dbReference type="NCBI Taxonomy" id="2763107"/>
    <lineage>
        <taxon>Bacteria</taxon>
        <taxon>Pseudomonadati</taxon>
        <taxon>Acidobacteriota</taxon>
        <taxon>Terriglobia</taxon>
        <taxon>Terriglobales</taxon>
        <taxon>Acidobacteriaceae</taxon>
        <taxon>Alloacidobacterium</taxon>
    </lineage>
</organism>
<dbReference type="InterPro" id="IPR027843">
    <property type="entry name" value="DUF4440"/>
</dbReference>
<dbReference type="KEGG" id="adin:H7849_05340"/>
<dbReference type="InterPro" id="IPR032710">
    <property type="entry name" value="NTF2-like_dom_sf"/>
</dbReference>
<dbReference type="NCBIfam" id="TIGR02246">
    <property type="entry name" value="SgcJ/EcaC family oxidoreductase"/>
    <property type="match status" value="1"/>
</dbReference>
<dbReference type="RefSeq" id="WP_186744763.1">
    <property type="nucleotide sequence ID" value="NZ_CP060394.1"/>
</dbReference>
<name>A0A7G8BLG0_9BACT</name>
<evidence type="ECO:0000313" key="3">
    <source>
        <dbReference type="Proteomes" id="UP000515312"/>
    </source>
</evidence>
<accession>A0A7G8BLG0</accession>
<protein>
    <submittedName>
        <fullName evidence="2">SgcJ/EcaC family oxidoreductase</fullName>
    </submittedName>
</protein>
<sequence>MQNDEQAIRDLVEQWSAASMAGKVEEVLELVAEDAVFHVAGREPYGKEAFAQSFRQGLEHVRLEIRSEITELEVVGNLAYMRNHLRVTITPRGGGMPMNRAGYAMTILRKLPEGKWVLSRDANLLTPEVAV</sequence>
<keyword evidence="3" id="KW-1185">Reference proteome</keyword>
<dbReference type="SUPFAM" id="SSF54427">
    <property type="entry name" value="NTF2-like"/>
    <property type="match status" value="1"/>
</dbReference>
<proteinExistence type="predicted"/>
<reference evidence="2 3" key="1">
    <citation type="submission" date="2020-08" db="EMBL/GenBank/DDBJ databases">
        <title>Edaphobacter telluris sp. nov. and Acidobacterium dinghuensis sp. nov., two acidobacteria isolated from forest soil.</title>
        <authorList>
            <person name="Fu J."/>
            <person name="Qiu L."/>
        </authorList>
    </citation>
    <scope>NUCLEOTIDE SEQUENCE [LARGE SCALE GENOMIC DNA]</scope>
    <source>
        <strain evidence="2">4Y35</strain>
    </source>
</reference>
<evidence type="ECO:0000313" key="2">
    <source>
        <dbReference type="EMBL" id="QNI33380.1"/>
    </source>
</evidence>
<dbReference type="Gene3D" id="3.10.450.50">
    <property type="match status" value="1"/>
</dbReference>
<dbReference type="Pfam" id="PF14534">
    <property type="entry name" value="DUF4440"/>
    <property type="match status" value="1"/>
</dbReference>